<protein>
    <submittedName>
        <fullName evidence="2">Uncharacterized protein</fullName>
    </submittedName>
</protein>
<accession>A0ABW4AU03</accession>
<organism evidence="2 3">
    <name type="scientific">Actinoplanes sichuanensis</name>
    <dbReference type="NCBI Taxonomy" id="512349"/>
    <lineage>
        <taxon>Bacteria</taxon>
        <taxon>Bacillati</taxon>
        <taxon>Actinomycetota</taxon>
        <taxon>Actinomycetes</taxon>
        <taxon>Micromonosporales</taxon>
        <taxon>Micromonosporaceae</taxon>
        <taxon>Actinoplanes</taxon>
    </lineage>
</organism>
<reference evidence="3" key="1">
    <citation type="journal article" date="2019" name="Int. J. Syst. Evol. Microbiol.">
        <title>The Global Catalogue of Microorganisms (GCM) 10K type strain sequencing project: providing services to taxonomists for standard genome sequencing and annotation.</title>
        <authorList>
            <consortium name="The Broad Institute Genomics Platform"/>
            <consortium name="The Broad Institute Genome Sequencing Center for Infectious Disease"/>
            <person name="Wu L."/>
            <person name="Ma J."/>
        </authorList>
    </citation>
    <scope>NUCLEOTIDE SEQUENCE [LARGE SCALE GENOMIC DNA]</scope>
    <source>
        <strain evidence="3">CCM 7526</strain>
    </source>
</reference>
<dbReference type="EMBL" id="JBHTMK010000070">
    <property type="protein sequence ID" value="MFD1373695.1"/>
    <property type="molecule type" value="Genomic_DNA"/>
</dbReference>
<dbReference type="Proteomes" id="UP001597183">
    <property type="component" value="Unassembled WGS sequence"/>
</dbReference>
<evidence type="ECO:0000256" key="1">
    <source>
        <dbReference type="SAM" id="Coils"/>
    </source>
</evidence>
<dbReference type="RefSeq" id="WP_317796657.1">
    <property type="nucleotide sequence ID" value="NZ_AP028461.1"/>
</dbReference>
<comment type="caution">
    <text evidence="2">The sequence shown here is derived from an EMBL/GenBank/DDBJ whole genome shotgun (WGS) entry which is preliminary data.</text>
</comment>
<proteinExistence type="predicted"/>
<gene>
    <name evidence="2" type="ORF">ACFQ5G_50925</name>
</gene>
<evidence type="ECO:0000313" key="2">
    <source>
        <dbReference type="EMBL" id="MFD1373695.1"/>
    </source>
</evidence>
<keyword evidence="1" id="KW-0175">Coiled coil</keyword>
<name>A0ABW4AU03_9ACTN</name>
<sequence>MTVEEFRPALAVSFIEWLRTRSSSRKAQQLDLALTAGNGHLLAADYQGVLQAGAALADTLRRGELDRTTLDWLQTNFYKTGLELGHCLRLPQEGPCEWDIYLTCPKFVATPQYVPRLQERLRTEERLIADATERGWAREIERHRCAADRIRRLLDELNTTTPANSGNETAANAE</sequence>
<keyword evidence="3" id="KW-1185">Reference proteome</keyword>
<evidence type="ECO:0000313" key="3">
    <source>
        <dbReference type="Proteomes" id="UP001597183"/>
    </source>
</evidence>
<feature type="coiled-coil region" evidence="1">
    <location>
        <begin position="114"/>
        <end position="160"/>
    </location>
</feature>